<dbReference type="RefSeq" id="WP_268849757.1">
    <property type="nucleotide sequence ID" value="NZ_CP114006.1"/>
</dbReference>
<evidence type="ECO:0000256" key="4">
    <source>
        <dbReference type="ARBA" id="ARBA00023163"/>
    </source>
</evidence>
<accession>A0ABY7BUS5</accession>
<gene>
    <name evidence="5" type="primary">nusG</name>
    <name evidence="8" type="ORF">RS022_07500</name>
</gene>
<dbReference type="HAMAP" id="MF_00948">
    <property type="entry name" value="NusG"/>
    <property type="match status" value="1"/>
</dbReference>
<evidence type="ECO:0000313" key="9">
    <source>
        <dbReference type="Proteomes" id="UP001164727"/>
    </source>
</evidence>
<dbReference type="InterPro" id="IPR014722">
    <property type="entry name" value="Rib_uL2_dom2"/>
</dbReference>
<dbReference type="InterPro" id="IPR008991">
    <property type="entry name" value="Translation_prot_SH3-like_sf"/>
</dbReference>
<protein>
    <recommendedName>
        <fullName evidence="5 6">Transcription termination/antitermination protein NusG</fullName>
    </recommendedName>
</protein>
<feature type="domain" description="NusG-like N-terminal" evidence="7">
    <location>
        <begin position="26"/>
        <end position="140"/>
    </location>
</feature>
<comment type="similarity">
    <text evidence="5 6">Belongs to the NusG family.</text>
</comment>
<keyword evidence="4 5" id="KW-0804">Transcription</keyword>
<dbReference type="PANTHER" id="PTHR30265:SF2">
    <property type="entry name" value="TRANSCRIPTION TERMINATION_ANTITERMINATION PROTEIN NUSG"/>
    <property type="match status" value="1"/>
</dbReference>
<dbReference type="EMBL" id="CP114006">
    <property type="protein sequence ID" value="WAN63575.1"/>
    <property type="molecule type" value="Genomic_DNA"/>
</dbReference>
<dbReference type="InterPro" id="IPR015869">
    <property type="entry name" value="Transcrpt_antiterm_NusG_bac_CS"/>
</dbReference>
<keyword evidence="1 5" id="KW-0806">Transcription termination</keyword>
<evidence type="ECO:0000313" key="8">
    <source>
        <dbReference type="EMBL" id="WAN63575.1"/>
    </source>
</evidence>
<evidence type="ECO:0000259" key="7">
    <source>
        <dbReference type="SMART" id="SM00738"/>
    </source>
</evidence>
<dbReference type="CDD" id="cd09891">
    <property type="entry name" value="NGN_Bact_1"/>
    <property type="match status" value="1"/>
</dbReference>
<evidence type="ECO:0000256" key="1">
    <source>
        <dbReference type="ARBA" id="ARBA00022472"/>
    </source>
</evidence>
<dbReference type="SUPFAM" id="SSF82679">
    <property type="entry name" value="N-utilization substance G protein NusG, N-terminal domain"/>
    <property type="match status" value="1"/>
</dbReference>
<comment type="function">
    <text evidence="5 6">Participates in transcription elongation, termination and antitermination.</text>
</comment>
<dbReference type="CDD" id="cd06091">
    <property type="entry name" value="KOW_NusG"/>
    <property type="match status" value="1"/>
</dbReference>
<dbReference type="InterPro" id="IPR001062">
    <property type="entry name" value="Transcrpt_antiterm_NusG"/>
</dbReference>
<dbReference type="Proteomes" id="UP001164727">
    <property type="component" value="Chromosome"/>
</dbReference>
<dbReference type="InterPro" id="IPR036735">
    <property type="entry name" value="NGN_dom_sf"/>
</dbReference>
<proteinExistence type="inferred from homology"/>
<evidence type="ECO:0000256" key="6">
    <source>
        <dbReference type="RuleBase" id="RU000538"/>
    </source>
</evidence>
<dbReference type="InterPro" id="IPR006645">
    <property type="entry name" value="NGN-like_dom"/>
</dbReference>
<dbReference type="SUPFAM" id="SSF50104">
    <property type="entry name" value="Translation proteins SH3-like domain"/>
    <property type="match status" value="1"/>
</dbReference>
<name>A0ABY7BUS5_9MOLU</name>
<evidence type="ECO:0000256" key="3">
    <source>
        <dbReference type="ARBA" id="ARBA00023015"/>
    </source>
</evidence>
<organism evidence="8 9">
    <name type="scientific">Candidatus Phytoplasma rubi</name>
    <dbReference type="NCBI Taxonomy" id="399025"/>
    <lineage>
        <taxon>Bacteria</taxon>
        <taxon>Bacillati</taxon>
        <taxon>Mycoplasmatota</taxon>
        <taxon>Mollicutes</taxon>
        <taxon>Acholeplasmatales</taxon>
        <taxon>Acholeplasmataceae</taxon>
        <taxon>Candidatus Phytoplasma</taxon>
        <taxon>16SrV (Elm yellows group)</taxon>
    </lineage>
</organism>
<dbReference type="InterPro" id="IPR043425">
    <property type="entry name" value="NusG-like"/>
</dbReference>
<keyword evidence="9" id="KW-1185">Reference proteome</keyword>
<reference evidence="8 9" key="1">
    <citation type="journal article" date="2023" name="Microbiol. Resour. Announc.">
        <title>Complete Genome of 'Candidatus Phytoplasma rubi' RS, a Phytopathogenic Bacterium Associated with Rubus Stunt Disease.</title>
        <authorList>
            <person name="Duckeck D."/>
            <person name="Zubert C."/>
            <person name="Bohm J.W."/>
            <person name="Carminati G."/>
            <person name="Schneider B."/>
            <person name="Kube M."/>
        </authorList>
    </citation>
    <scope>NUCLEOTIDE SEQUENCE [LARGE SCALE GENOMIC DNA]</scope>
    <source>
        <strain evidence="8 9">RS</strain>
    </source>
</reference>
<keyword evidence="3 5" id="KW-0805">Transcription regulation</keyword>
<dbReference type="Gene3D" id="3.30.70.940">
    <property type="entry name" value="NusG, N-terminal domain"/>
    <property type="match status" value="1"/>
</dbReference>
<sequence>MKKKQQRNDNDKEYILETKKKLKNEEAKWYIIQTYSGYENSVREDLLKLVNSGLPIAKFIFEAICPKEKYFKIKSDGTKQEKERKMFSGYVFVKMIITEHTWFVVRNLPQVTNFLGSIKGSNAKPVPLSDSEIKPILIKIGLIKKPSYEHLINKKVEITSGSFVGKIGTVSFIDNSKNIMIVEVDLFGRNTPIEISLSSFKEII</sequence>
<dbReference type="Gene3D" id="2.30.30.30">
    <property type="match status" value="1"/>
</dbReference>
<dbReference type="Pfam" id="PF02357">
    <property type="entry name" value="NusG"/>
    <property type="match status" value="1"/>
</dbReference>
<dbReference type="InterPro" id="IPR047050">
    <property type="entry name" value="NGN"/>
</dbReference>
<dbReference type="PRINTS" id="PR00338">
    <property type="entry name" value="NUSGTNSCPFCT"/>
</dbReference>
<evidence type="ECO:0000256" key="5">
    <source>
        <dbReference type="HAMAP-Rule" id="MF_00948"/>
    </source>
</evidence>
<evidence type="ECO:0000256" key="2">
    <source>
        <dbReference type="ARBA" id="ARBA00022814"/>
    </source>
</evidence>
<dbReference type="PROSITE" id="PS01014">
    <property type="entry name" value="NUSG"/>
    <property type="match status" value="1"/>
</dbReference>
<keyword evidence="2 5" id="KW-0889">Transcription antitermination</keyword>
<dbReference type="SMART" id="SM00738">
    <property type="entry name" value="NGN"/>
    <property type="match status" value="1"/>
</dbReference>
<dbReference type="PANTHER" id="PTHR30265">
    <property type="entry name" value="RHO-INTERACTING TRANSCRIPTION TERMINATION FACTOR NUSG"/>
    <property type="match status" value="1"/>
</dbReference>